<accession>A0A8H4KNM0</accession>
<dbReference type="OrthoDB" id="4524197at2759"/>
<comment type="caution">
    <text evidence="2">The sequence shown here is derived from an EMBL/GenBank/DDBJ whole genome shotgun (WGS) entry which is preliminary data.</text>
</comment>
<feature type="transmembrane region" description="Helical" evidence="1">
    <location>
        <begin position="342"/>
        <end position="364"/>
    </location>
</feature>
<protein>
    <submittedName>
        <fullName evidence="2">Alpha-amylase type A isozyme</fullName>
    </submittedName>
</protein>
<dbReference type="EMBL" id="JAADJG010000161">
    <property type="protein sequence ID" value="KAF4453176.1"/>
    <property type="molecule type" value="Genomic_DNA"/>
</dbReference>
<keyword evidence="3" id="KW-1185">Reference proteome</keyword>
<gene>
    <name evidence="2" type="ORF">F53441_4115</name>
</gene>
<evidence type="ECO:0000256" key="1">
    <source>
        <dbReference type="SAM" id="Phobius"/>
    </source>
</evidence>
<dbReference type="AlphaFoldDB" id="A0A8H4KNM0"/>
<keyword evidence="1" id="KW-1133">Transmembrane helix</keyword>
<reference evidence="2" key="1">
    <citation type="submission" date="2020-01" db="EMBL/GenBank/DDBJ databases">
        <title>Identification and distribution of gene clusters putatively required for synthesis of sphingolipid metabolism inhibitors in phylogenetically diverse species of the filamentous fungus Fusarium.</title>
        <authorList>
            <person name="Kim H.-S."/>
            <person name="Busman M."/>
            <person name="Brown D.W."/>
            <person name="Divon H."/>
            <person name="Uhlig S."/>
            <person name="Proctor R.H."/>
        </authorList>
    </citation>
    <scope>NUCLEOTIDE SEQUENCE</scope>
    <source>
        <strain evidence="2">NRRL 53441</strain>
    </source>
</reference>
<proteinExistence type="predicted"/>
<dbReference type="Proteomes" id="UP000605986">
    <property type="component" value="Unassembled WGS sequence"/>
</dbReference>
<name>A0A8H4KNM0_9HYPO</name>
<evidence type="ECO:0000313" key="3">
    <source>
        <dbReference type="Proteomes" id="UP000605986"/>
    </source>
</evidence>
<sequence length="540" mass="58522">MAAILSQIPAAVNDIENNIKTQSVSASTLTHDERYKSAEAQQEATVGILGETVQHTGISLRPNGSETETHWTQFDTMPAMATGSDTMSLFSYKGAFYVACIAPFDSVSSDGTVEVSVLVRLASDGSLSWARDEVTPGMVFKPLQPISNITSNFVKIAYWNAAIWGYDSSNKICKMVPHLTSGGELDGYSVGEILVSGRPVVDVTAVDTGLKWIDDGSVTHLRAASPGVILDLENLTRFLKHQYISTQTNLFPYTNQIQAFCASQKVYLDNLLQASKDYENAQIVERSKRLPGKRITALNKTLNVLEGQEKLLTEAIWCSVGAMIVGIGVIIISVLVPQAASISGVKVGIGMAIGGIIGLIASVVKRETLRACIAATRSSIESLAESKEQLSIIKNSFIDLTSQYGTLKSFWFSMVSVSMQITVLEDLGEFLLQDPASIEAAWESNQKVIDNLNEYTKVLGSQGISPPASPLIDPPVMASMGPAELAVHVTKREPNVEKHQNLLLELIPQLMSSAANKLAEKDDKSYVSMMRKAMEVKNLI</sequence>
<keyword evidence="1" id="KW-0812">Transmembrane</keyword>
<feature type="transmembrane region" description="Helical" evidence="1">
    <location>
        <begin position="315"/>
        <end position="336"/>
    </location>
</feature>
<keyword evidence="1" id="KW-0472">Membrane</keyword>
<evidence type="ECO:0000313" key="2">
    <source>
        <dbReference type="EMBL" id="KAF4453176.1"/>
    </source>
</evidence>
<organism evidence="2 3">
    <name type="scientific">Fusarium austroafricanum</name>
    <dbReference type="NCBI Taxonomy" id="2364996"/>
    <lineage>
        <taxon>Eukaryota</taxon>
        <taxon>Fungi</taxon>
        <taxon>Dikarya</taxon>
        <taxon>Ascomycota</taxon>
        <taxon>Pezizomycotina</taxon>
        <taxon>Sordariomycetes</taxon>
        <taxon>Hypocreomycetidae</taxon>
        <taxon>Hypocreales</taxon>
        <taxon>Nectriaceae</taxon>
        <taxon>Fusarium</taxon>
        <taxon>Fusarium concolor species complex</taxon>
    </lineage>
</organism>